<comment type="caution">
    <text evidence="10">The sequence shown here is derived from an EMBL/GenBank/DDBJ whole genome shotgun (WGS) entry which is preliminary data.</text>
</comment>
<dbReference type="SUPFAM" id="SSF158472">
    <property type="entry name" value="HAMP domain-like"/>
    <property type="match status" value="1"/>
</dbReference>
<feature type="compositionally biased region" description="Low complexity" evidence="6">
    <location>
        <begin position="412"/>
        <end position="437"/>
    </location>
</feature>
<dbReference type="EMBL" id="BLXZ01000010">
    <property type="protein sequence ID" value="GFO70496.1"/>
    <property type="molecule type" value="Genomic_DNA"/>
</dbReference>
<dbReference type="PANTHER" id="PTHR43531:SF11">
    <property type="entry name" value="METHYL-ACCEPTING CHEMOTAXIS PROTEIN 3"/>
    <property type="match status" value="1"/>
</dbReference>
<dbReference type="Pfam" id="PF12729">
    <property type="entry name" value="4HB_MCP_1"/>
    <property type="match status" value="1"/>
</dbReference>
<keyword evidence="7" id="KW-0812">Transmembrane</keyword>
<dbReference type="SUPFAM" id="SSF58104">
    <property type="entry name" value="Methyl-accepting chemotaxis protein (MCP) signaling domain"/>
    <property type="match status" value="1"/>
</dbReference>
<dbReference type="CDD" id="cd06225">
    <property type="entry name" value="HAMP"/>
    <property type="match status" value="2"/>
</dbReference>
<dbReference type="GO" id="GO:0005886">
    <property type="term" value="C:plasma membrane"/>
    <property type="evidence" value="ECO:0007669"/>
    <property type="project" value="TreeGrafter"/>
</dbReference>
<reference evidence="11" key="1">
    <citation type="submission" date="2020-06" db="EMBL/GenBank/DDBJ databases">
        <title>Draft genomic sequecing of Geomonas sp. Red745.</title>
        <authorList>
            <person name="Itoh H."/>
            <person name="Xu Z.X."/>
            <person name="Ushijima N."/>
            <person name="Masuda Y."/>
            <person name="Shiratori Y."/>
            <person name="Senoo K."/>
        </authorList>
    </citation>
    <scope>NUCLEOTIDE SEQUENCE [LARGE SCALE GENOMIC DNA]</scope>
    <source>
        <strain evidence="11">Red745</strain>
    </source>
</reference>
<evidence type="ECO:0000313" key="10">
    <source>
        <dbReference type="EMBL" id="GFO70496.1"/>
    </source>
</evidence>
<feature type="domain" description="HAMP" evidence="9">
    <location>
        <begin position="213"/>
        <end position="265"/>
    </location>
</feature>
<evidence type="ECO:0000256" key="4">
    <source>
        <dbReference type="PROSITE-ProRule" id="PRU00284"/>
    </source>
</evidence>
<dbReference type="SMART" id="SM00283">
    <property type="entry name" value="MA"/>
    <property type="match status" value="1"/>
</dbReference>
<dbReference type="SMART" id="SM00304">
    <property type="entry name" value="HAMP"/>
    <property type="match status" value="3"/>
</dbReference>
<dbReference type="GO" id="GO:0004888">
    <property type="term" value="F:transmembrane signaling receptor activity"/>
    <property type="evidence" value="ECO:0007669"/>
    <property type="project" value="InterPro"/>
</dbReference>
<dbReference type="GO" id="GO:0006935">
    <property type="term" value="P:chemotaxis"/>
    <property type="evidence" value="ECO:0007669"/>
    <property type="project" value="UniProtKB-KW"/>
</dbReference>
<feature type="domain" description="Methyl-accepting transducer" evidence="8">
    <location>
        <begin position="400"/>
        <end position="615"/>
    </location>
</feature>
<feature type="transmembrane region" description="Helical" evidence="7">
    <location>
        <begin position="192"/>
        <end position="215"/>
    </location>
</feature>
<dbReference type="PROSITE" id="PS50111">
    <property type="entry name" value="CHEMOTAXIS_TRANSDUC_2"/>
    <property type="match status" value="1"/>
</dbReference>
<evidence type="ECO:0000313" key="11">
    <source>
        <dbReference type="Proteomes" id="UP000587586"/>
    </source>
</evidence>
<dbReference type="PRINTS" id="PR00260">
    <property type="entry name" value="CHEMTRNSDUCR"/>
</dbReference>
<dbReference type="InterPro" id="IPR051310">
    <property type="entry name" value="MCP_chemotaxis"/>
</dbReference>
<feature type="domain" description="HAMP" evidence="9">
    <location>
        <begin position="345"/>
        <end position="395"/>
    </location>
</feature>
<dbReference type="PROSITE" id="PS50885">
    <property type="entry name" value="HAMP"/>
    <property type="match status" value="2"/>
</dbReference>
<dbReference type="GO" id="GO:0007165">
    <property type="term" value="P:signal transduction"/>
    <property type="evidence" value="ECO:0007669"/>
    <property type="project" value="UniProtKB-KW"/>
</dbReference>
<comment type="subcellular location">
    <subcellularLocation>
        <location evidence="1">Membrane</location>
    </subcellularLocation>
</comment>
<dbReference type="CDD" id="cd19411">
    <property type="entry name" value="MCP2201-like_sensor"/>
    <property type="match status" value="1"/>
</dbReference>
<dbReference type="Pfam" id="PF00015">
    <property type="entry name" value="MCPsignal"/>
    <property type="match status" value="1"/>
</dbReference>
<evidence type="ECO:0000256" key="6">
    <source>
        <dbReference type="SAM" id="MobiDB-lite"/>
    </source>
</evidence>
<sequence length="682" mass="72743">MNLFLNLKLGVKLLSGFLTVALIAGFIGWFGISKINQIEQASDTMYQRVTLPLAELGDMAVAFQQVRITVRAMVETNNPQEKTQHLEAIKKLRGEVGEKAATFEKTILSDEGRQLFEEFKKSRAAYGAVIDRVVPLAMANKDKEAMALINGEGRKAATYEKEIIDKLQDSKVKQAKLTGDANKALAVSAARLMTGVALGGVLLAICLGLLISRIITRPINACVTAANRIAAGTMEVELDATRKDETGVLQGAMQQMVLAVQALIKDGIMLSEAAVAGKLATRADASRHQGEFQTIISGVNQTLDAVIGPLNVAAEYVERISKGDMPPKIREEYRGDFNEIKNNLNLLIESTEKITEAAKQVAGGNLTVQLAERSANDELMRSLSTMVTKLFEVVSDVKGAADNVAAGSQQMSSGSEELSQGASEQAAAAEEASAAMEEMSANIRQNADNALQTEKIAVKSAQDAQAGGKAVLQTVSAMKEIAGKISIIEEIARQTNLLALNAAIEAARAGEHGKGFAVVASEVRKLAERSQKAAAEISELSSTSVEVAEQAGDMLTRMLPDIQRTAELVQEISAACREQDSGAEQINKAIQQLDQVIQQNAAAAEEMSSTAEELSSQSEQLQETVEYFDIGQGKGNRASKTAKTVAKPVVKKSAAPGAKLTHSGSKGATLLMGEMDDQFESF</sequence>
<dbReference type="Pfam" id="PF00672">
    <property type="entry name" value="HAMP"/>
    <property type="match status" value="2"/>
</dbReference>
<keyword evidence="5" id="KW-0175">Coiled coil</keyword>
<keyword evidence="7" id="KW-1133">Transmembrane helix</keyword>
<dbReference type="AlphaFoldDB" id="A0A6V8ND79"/>
<feature type="transmembrane region" description="Helical" evidence="7">
    <location>
        <begin position="13"/>
        <end position="32"/>
    </location>
</feature>
<dbReference type="RefSeq" id="WP_183363121.1">
    <property type="nucleotide sequence ID" value="NZ_BLXZ01000010.1"/>
</dbReference>
<evidence type="ECO:0000259" key="9">
    <source>
        <dbReference type="PROSITE" id="PS50885"/>
    </source>
</evidence>
<name>A0A6V8ND79_9BACT</name>
<evidence type="ECO:0000256" key="5">
    <source>
        <dbReference type="SAM" id="Coils"/>
    </source>
</evidence>
<evidence type="ECO:0000259" key="8">
    <source>
        <dbReference type="PROSITE" id="PS50111"/>
    </source>
</evidence>
<evidence type="ECO:0000256" key="7">
    <source>
        <dbReference type="SAM" id="Phobius"/>
    </source>
</evidence>
<comment type="similarity">
    <text evidence="3">Belongs to the methyl-accepting chemotaxis (MCP) protein family.</text>
</comment>
<dbReference type="Gene3D" id="1.20.120.1530">
    <property type="match status" value="1"/>
</dbReference>
<dbReference type="InterPro" id="IPR003660">
    <property type="entry name" value="HAMP_dom"/>
</dbReference>
<evidence type="ECO:0008006" key="12">
    <source>
        <dbReference type="Google" id="ProtNLM"/>
    </source>
</evidence>
<evidence type="ECO:0000256" key="2">
    <source>
        <dbReference type="ARBA" id="ARBA00022500"/>
    </source>
</evidence>
<protein>
    <recommendedName>
        <fullName evidence="12">Methyl-accepting chemotaxis protein</fullName>
    </recommendedName>
</protein>
<gene>
    <name evidence="10" type="ORF">GMLC_40750</name>
</gene>
<feature type="region of interest" description="Disordered" evidence="6">
    <location>
        <begin position="408"/>
        <end position="437"/>
    </location>
</feature>
<dbReference type="InterPro" id="IPR047347">
    <property type="entry name" value="YvaQ-like_sensor"/>
</dbReference>
<dbReference type="InterPro" id="IPR024478">
    <property type="entry name" value="HlyB_4HB_MCP"/>
</dbReference>
<feature type="coiled-coil region" evidence="5">
    <location>
        <begin position="586"/>
        <end position="624"/>
    </location>
</feature>
<dbReference type="FunFam" id="1.10.287.950:FF:000001">
    <property type="entry name" value="Methyl-accepting chemotaxis sensory transducer"/>
    <property type="match status" value="1"/>
</dbReference>
<dbReference type="Pfam" id="PF18947">
    <property type="entry name" value="HAMP_2"/>
    <property type="match status" value="1"/>
</dbReference>
<dbReference type="PANTHER" id="PTHR43531">
    <property type="entry name" value="PROTEIN ICFG"/>
    <property type="match status" value="1"/>
</dbReference>
<evidence type="ECO:0000256" key="1">
    <source>
        <dbReference type="ARBA" id="ARBA00004370"/>
    </source>
</evidence>
<evidence type="ECO:0000256" key="3">
    <source>
        <dbReference type="ARBA" id="ARBA00029447"/>
    </source>
</evidence>
<dbReference type="Proteomes" id="UP000587586">
    <property type="component" value="Unassembled WGS sequence"/>
</dbReference>
<keyword evidence="4" id="KW-0807">Transducer</keyword>
<keyword evidence="11" id="KW-1185">Reference proteome</keyword>
<keyword evidence="2" id="KW-0145">Chemotaxis</keyword>
<dbReference type="InterPro" id="IPR004090">
    <property type="entry name" value="Chemotax_Me-accpt_rcpt"/>
</dbReference>
<proteinExistence type="inferred from homology"/>
<keyword evidence="7" id="KW-0472">Membrane</keyword>
<accession>A0A6V8ND79</accession>
<organism evidence="10 11">
    <name type="scientific">Geomonas limicola</name>
    <dbReference type="NCBI Taxonomy" id="2740186"/>
    <lineage>
        <taxon>Bacteria</taxon>
        <taxon>Pseudomonadati</taxon>
        <taxon>Thermodesulfobacteriota</taxon>
        <taxon>Desulfuromonadia</taxon>
        <taxon>Geobacterales</taxon>
        <taxon>Geobacteraceae</taxon>
        <taxon>Geomonas</taxon>
    </lineage>
</organism>
<dbReference type="InterPro" id="IPR004089">
    <property type="entry name" value="MCPsignal_dom"/>
</dbReference>
<dbReference type="Gene3D" id="1.10.287.950">
    <property type="entry name" value="Methyl-accepting chemotaxis protein"/>
    <property type="match status" value="1"/>
</dbReference>